<gene>
    <name evidence="1" type="ORF">LCGC14_0957840</name>
</gene>
<dbReference type="AlphaFoldDB" id="A0A0F9QYP4"/>
<evidence type="ECO:0000313" key="1">
    <source>
        <dbReference type="EMBL" id="KKN18241.1"/>
    </source>
</evidence>
<sequence>MSKRLLEVVNNIVDKDDSKYYIINKRKRHFWHSRSTTISCRVRNRNDFNKAPDMALNIRAFLLNEEKYFEKVISAVMRYLHKEDMKQFRNYIASQNPNTPKKELDKNIGLLVMSLTENEVRETLNLHEVVSCRLLGYEKELFYLKCYAFGILPVFMLRVLYHTKYSHLRLKKLMEYDDALFKGLEFEYYLNKIRFL</sequence>
<dbReference type="EMBL" id="LAZR01003446">
    <property type="protein sequence ID" value="KKN18241.1"/>
    <property type="molecule type" value="Genomic_DNA"/>
</dbReference>
<comment type="caution">
    <text evidence="1">The sequence shown here is derived from an EMBL/GenBank/DDBJ whole genome shotgun (WGS) entry which is preliminary data.</text>
</comment>
<accession>A0A0F9QYP4</accession>
<protein>
    <submittedName>
        <fullName evidence="1">Uncharacterized protein</fullName>
    </submittedName>
</protein>
<organism evidence="1">
    <name type="scientific">marine sediment metagenome</name>
    <dbReference type="NCBI Taxonomy" id="412755"/>
    <lineage>
        <taxon>unclassified sequences</taxon>
        <taxon>metagenomes</taxon>
        <taxon>ecological metagenomes</taxon>
    </lineage>
</organism>
<proteinExistence type="predicted"/>
<reference evidence="1" key="1">
    <citation type="journal article" date="2015" name="Nature">
        <title>Complex archaea that bridge the gap between prokaryotes and eukaryotes.</title>
        <authorList>
            <person name="Spang A."/>
            <person name="Saw J.H."/>
            <person name="Jorgensen S.L."/>
            <person name="Zaremba-Niedzwiedzka K."/>
            <person name="Martijn J."/>
            <person name="Lind A.E."/>
            <person name="van Eijk R."/>
            <person name="Schleper C."/>
            <person name="Guy L."/>
            <person name="Ettema T.J."/>
        </authorList>
    </citation>
    <scope>NUCLEOTIDE SEQUENCE</scope>
</reference>
<name>A0A0F9QYP4_9ZZZZ</name>